<dbReference type="GO" id="GO:0005886">
    <property type="term" value="C:plasma membrane"/>
    <property type="evidence" value="ECO:0007669"/>
    <property type="project" value="UniProtKB-SubCell"/>
</dbReference>
<gene>
    <name evidence="9" type="ORF">JF50_06375</name>
</gene>
<feature type="transmembrane region" description="Helical" evidence="6">
    <location>
        <begin position="407"/>
        <end position="430"/>
    </location>
</feature>
<feature type="domain" description="MacB-like periplasmic core" evidence="8">
    <location>
        <begin position="20"/>
        <end position="206"/>
    </location>
</feature>
<accession>A0A0C1MU25</accession>
<organism evidence="9 10">
    <name type="scientific">Pseudoalteromonas luteoviolacea</name>
    <dbReference type="NCBI Taxonomy" id="43657"/>
    <lineage>
        <taxon>Bacteria</taxon>
        <taxon>Pseudomonadati</taxon>
        <taxon>Pseudomonadota</taxon>
        <taxon>Gammaproteobacteria</taxon>
        <taxon>Alteromonadales</taxon>
        <taxon>Pseudoalteromonadaceae</taxon>
        <taxon>Pseudoalteromonas</taxon>
    </lineage>
</organism>
<evidence type="ECO:0000313" key="10">
    <source>
        <dbReference type="Proteomes" id="UP000031327"/>
    </source>
</evidence>
<keyword evidence="3 6" id="KW-0812">Transmembrane</keyword>
<dbReference type="PANTHER" id="PTHR30572:SF18">
    <property type="entry name" value="ABC-TYPE MACROLIDE FAMILY EXPORT SYSTEM PERMEASE COMPONENT 2"/>
    <property type="match status" value="1"/>
</dbReference>
<evidence type="ECO:0000313" key="9">
    <source>
        <dbReference type="EMBL" id="KID58298.1"/>
    </source>
</evidence>
<feature type="domain" description="ABC3 transporter permease C-terminal" evidence="7">
    <location>
        <begin position="319"/>
        <end position="436"/>
    </location>
</feature>
<evidence type="ECO:0000259" key="7">
    <source>
        <dbReference type="Pfam" id="PF02687"/>
    </source>
</evidence>
<evidence type="ECO:0000256" key="3">
    <source>
        <dbReference type="ARBA" id="ARBA00022692"/>
    </source>
</evidence>
<evidence type="ECO:0000256" key="1">
    <source>
        <dbReference type="ARBA" id="ARBA00004651"/>
    </source>
</evidence>
<keyword evidence="4 6" id="KW-1133">Transmembrane helix</keyword>
<dbReference type="RefSeq" id="WP_039608592.1">
    <property type="nucleotide sequence ID" value="NZ_JWIC01000004.1"/>
</dbReference>
<reference evidence="9 10" key="1">
    <citation type="submission" date="2014-12" db="EMBL/GenBank/DDBJ databases">
        <title>Draft Genome Sequence of Pseudoalteromonas luteoviolacea HI1.</title>
        <authorList>
            <person name="Asahina A.Y."/>
            <person name="Hadfield M.G."/>
        </authorList>
    </citation>
    <scope>NUCLEOTIDE SEQUENCE [LARGE SCALE GENOMIC DNA]</scope>
    <source>
        <strain evidence="9 10">HI1</strain>
    </source>
</reference>
<dbReference type="AlphaFoldDB" id="A0A0C1MU25"/>
<dbReference type="OrthoDB" id="8735006at2"/>
<dbReference type="InterPro" id="IPR050250">
    <property type="entry name" value="Macrolide_Exporter_MacB"/>
</dbReference>
<comment type="subcellular location">
    <subcellularLocation>
        <location evidence="1">Cell membrane</location>
        <topology evidence="1">Multi-pass membrane protein</topology>
    </subcellularLocation>
</comment>
<evidence type="ECO:0000256" key="2">
    <source>
        <dbReference type="ARBA" id="ARBA00022475"/>
    </source>
</evidence>
<evidence type="ECO:0000256" key="4">
    <source>
        <dbReference type="ARBA" id="ARBA00022989"/>
    </source>
</evidence>
<dbReference type="GO" id="GO:0022857">
    <property type="term" value="F:transmembrane transporter activity"/>
    <property type="evidence" value="ECO:0007669"/>
    <property type="project" value="TreeGrafter"/>
</dbReference>
<dbReference type="Pfam" id="PF12704">
    <property type="entry name" value="MacB_PCD"/>
    <property type="match status" value="1"/>
</dbReference>
<name>A0A0C1MU25_9GAMM</name>
<evidence type="ECO:0000259" key="8">
    <source>
        <dbReference type="Pfam" id="PF12704"/>
    </source>
</evidence>
<dbReference type="InterPro" id="IPR025857">
    <property type="entry name" value="MacB_PCD"/>
</dbReference>
<sequence length="444" mass="49875">MGNYYFKLAWLSFKKTPLLSLLMVGTIAIGIAAAMITITVGYMMGKNPLPHKSERVAMVHLNSWDPAEPISYRRNGEADIPNMLTYQDAMALLTADKADKHVPFVSFSTLVRTETQDVKSAEMHNIRSTSRHFFSVFGAPFIYGATWSEEADELGQSVIVLSKRENDRLFNGANSVGESIILDSKLYRIVGVIDDWQPTPKFYVNSFHMYTPTLPYFVPLESQIRNDFFSPATMGWYCWGDDATSTLKDVMSSECVWIRFWVEFESEAKKYEYFQFMADYTEEQRKVGRFLRPEPNRLMSVTEFLEEEGAITEESKLGIVFALAFLLACLCNVMSLMMTKFYGKGGEVGLRRAVGATKKDIAVQFGCESILVGLLGGVIGLALAQLGLSALTDMYPEYHANVMTMNFTLMVSTVALAVGTSLLFGLWPIYRATRIQLSSQLKSL</sequence>
<dbReference type="InterPro" id="IPR003838">
    <property type="entry name" value="ABC3_permease_C"/>
</dbReference>
<keyword evidence="2" id="KW-1003">Cell membrane</keyword>
<feature type="transmembrane region" description="Helical" evidence="6">
    <location>
        <begin position="21"/>
        <end position="44"/>
    </location>
</feature>
<feature type="transmembrane region" description="Helical" evidence="6">
    <location>
        <begin position="317"/>
        <end position="342"/>
    </location>
</feature>
<evidence type="ECO:0000256" key="6">
    <source>
        <dbReference type="SAM" id="Phobius"/>
    </source>
</evidence>
<feature type="transmembrane region" description="Helical" evidence="6">
    <location>
        <begin position="363"/>
        <end position="387"/>
    </location>
</feature>
<protein>
    <recommendedName>
        <fullName evidence="11">ABC transporter permease</fullName>
    </recommendedName>
</protein>
<evidence type="ECO:0008006" key="11">
    <source>
        <dbReference type="Google" id="ProtNLM"/>
    </source>
</evidence>
<evidence type="ECO:0000256" key="5">
    <source>
        <dbReference type="ARBA" id="ARBA00023136"/>
    </source>
</evidence>
<proteinExistence type="predicted"/>
<keyword evidence="5 6" id="KW-0472">Membrane</keyword>
<dbReference type="Proteomes" id="UP000031327">
    <property type="component" value="Unassembled WGS sequence"/>
</dbReference>
<dbReference type="Pfam" id="PF02687">
    <property type="entry name" value="FtsX"/>
    <property type="match status" value="1"/>
</dbReference>
<dbReference type="PANTHER" id="PTHR30572">
    <property type="entry name" value="MEMBRANE COMPONENT OF TRANSPORTER-RELATED"/>
    <property type="match status" value="1"/>
</dbReference>
<comment type="caution">
    <text evidence="9">The sequence shown here is derived from an EMBL/GenBank/DDBJ whole genome shotgun (WGS) entry which is preliminary data.</text>
</comment>
<dbReference type="EMBL" id="JWIC01000004">
    <property type="protein sequence ID" value="KID58298.1"/>
    <property type="molecule type" value="Genomic_DNA"/>
</dbReference>